<dbReference type="AlphaFoldDB" id="A0A2K6CS18"/>
<keyword evidence="3" id="KW-1185">Reference proteome</keyword>
<sequence>ISKRKWRGFRGAQPERAQPPQPGLVPHAGLSGGSRIRAPAPAGQQQMRAESRAGAQRQRGPARRGAHREAGGCDRGRTRSSGGGRSNALWRAVDAAEGDSPLTRPWDQAQQFTNPVPFSKGPQSGADLALAPLSGEGHACWRQPGWTGKSDGGPKLEASTPDSTDHPKAARPTQSQKYVGDMGPGWGAWERALGEGFRRYTLQSTEMAPLCYCFIECLS</sequence>
<name>A0A2K6CS18_MACNE</name>
<dbReference type="GeneTree" id="ENSGT00390000016804"/>
<feature type="region of interest" description="Disordered" evidence="1">
    <location>
        <begin position="139"/>
        <end position="184"/>
    </location>
</feature>
<feature type="region of interest" description="Disordered" evidence="1">
    <location>
        <begin position="112"/>
        <end position="131"/>
    </location>
</feature>
<evidence type="ECO:0000256" key="1">
    <source>
        <dbReference type="SAM" id="MobiDB-lite"/>
    </source>
</evidence>
<evidence type="ECO:0000313" key="3">
    <source>
        <dbReference type="Proteomes" id="UP000233120"/>
    </source>
</evidence>
<reference evidence="2" key="2">
    <citation type="submission" date="2025-09" db="UniProtKB">
        <authorList>
            <consortium name="Ensembl"/>
        </authorList>
    </citation>
    <scope>IDENTIFICATION</scope>
</reference>
<proteinExistence type="predicted"/>
<dbReference type="Proteomes" id="UP000233120">
    <property type="component" value="Unassembled WGS sequence"/>
</dbReference>
<organism evidence="2 3">
    <name type="scientific">Macaca nemestrina</name>
    <name type="common">Pig-tailed macaque</name>
    <dbReference type="NCBI Taxonomy" id="9545"/>
    <lineage>
        <taxon>Eukaryota</taxon>
        <taxon>Metazoa</taxon>
        <taxon>Chordata</taxon>
        <taxon>Craniata</taxon>
        <taxon>Vertebrata</taxon>
        <taxon>Euteleostomi</taxon>
        <taxon>Mammalia</taxon>
        <taxon>Eutheria</taxon>
        <taxon>Euarchontoglires</taxon>
        <taxon>Primates</taxon>
        <taxon>Haplorrhini</taxon>
        <taxon>Catarrhini</taxon>
        <taxon>Cercopithecidae</taxon>
        <taxon>Cercopithecinae</taxon>
        <taxon>Macaca</taxon>
    </lineage>
</organism>
<reference evidence="2" key="1">
    <citation type="submission" date="2025-08" db="UniProtKB">
        <authorList>
            <consortium name="Ensembl"/>
        </authorList>
    </citation>
    <scope>IDENTIFICATION</scope>
</reference>
<evidence type="ECO:0000313" key="2">
    <source>
        <dbReference type="Ensembl" id="ENSMNEP00000026449.1"/>
    </source>
</evidence>
<dbReference type="Ensembl" id="ENSMNET00000050733.1">
    <property type="protein sequence ID" value="ENSMNEP00000026449.1"/>
    <property type="gene ID" value="ENSMNEG00000036665.1"/>
</dbReference>
<accession>A0A2K6CS18</accession>
<feature type="region of interest" description="Disordered" evidence="1">
    <location>
        <begin position="1"/>
        <end position="107"/>
    </location>
</feature>
<dbReference type="OMA" id="FTNPAPF"/>
<feature type="compositionally biased region" description="Basic and acidic residues" evidence="1">
    <location>
        <begin position="67"/>
        <end position="77"/>
    </location>
</feature>
<protein>
    <submittedName>
        <fullName evidence="2">Uncharacterized protein</fullName>
    </submittedName>
</protein>